<organism evidence="3 4">
    <name type="scientific">Neolamprologus brichardi</name>
    <name type="common">Fairy cichlid</name>
    <name type="synonym">Lamprologus brichardi</name>
    <dbReference type="NCBI Taxonomy" id="32507"/>
    <lineage>
        <taxon>Eukaryota</taxon>
        <taxon>Metazoa</taxon>
        <taxon>Chordata</taxon>
        <taxon>Craniata</taxon>
        <taxon>Vertebrata</taxon>
        <taxon>Euteleostomi</taxon>
        <taxon>Actinopterygii</taxon>
        <taxon>Neopterygii</taxon>
        <taxon>Teleostei</taxon>
        <taxon>Neoteleostei</taxon>
        <taxon>Acanthomorphata</taxon>
        <taxon>Ovalentaria</taxon>
        <taxon>Cichlomorphae</taxon>
        <taxon>Cichliformes</taxon>
        <taxon>Cichlidae</taxon>
        <taxon>African cichlids</taxon>
        <taxon>Pseudocrenilabrinae</taxon>
        <taxon>Lamprologini</taxon>
        <taxon>Neolamprologus</taxon>
    </lineage>
</organism>
<dbReference type="Ensembl" id="ENSNBRT00000013656.1">
    <property type="protein sequence ID" value="ENSNBRP00000013284.1"/>
    <property type="gene ID" value="ENSNBRG00000010315.1"/>
</dbReference>
<dbReference type="InterPro" id="IPR035984">
    <property type="entry name" value="Acyl-CoA-binding_sf"/>
</dbReference>
<protein>
    <recommendedName>
        <fullName evidence="2">ACB domain-containing protein</fullName>
    </recommendedName>
</protein>
<reference evidence="3" key="1">
    <citation type="submission" date="2025-05" db="UniProtKB">
        <authorList>
            <consortium name="Ensembl"/>
        </authorList>
    </citation>
    <scope>IDENTIFICATION</scope>
</reference>
<dbReference type="Bgee" id="ENSNBRG00000005645">
    <property type="expression patterns" value="Expressed in heart and 6 other cell types or tissues"/>
</dbReference>
<dbReference type="PANTHER" id="PTHR23310">
    <property type="entry name" value="ACYL-COA-BINDING PROTEIN, ACBP"/>
    <property type="match status" value="1"/>
</dbReference>
<dbReference type="STRING" id="32507.ENSNBRP00000007180"/>
<dbReference type="Ensembl" id="ENSNBRT00000007383.1">
    <property type="protein sequence ID" value="ENSNBRP00000007180.1"/>
    <property type="gene ID" value="ENSNBRG00000005645.1"/>
</dbReference>
<evidence type="ECO:0000313" key="4">
    <source>
        <dbReference type="Proteomes" id="UP000261580"/>
    </source>
</evidence>
<evidence type="ECO:0000256" key="1">
    <source>
        <dbReference type="ARBA" id="ARBA00023121"/>
    </source>
</evidence>
<name>A0A3Q4GDM2_NEOBR</name>
<dbReference type="Gene3D" id="1.20.80.10">
    <property type="match status" value="1"/>
</dbReference>
<dbReference type="GeneTree" id="ENSGT00940000160739"/>
<proteinExistence type="predicted"/>
<dbReference type="InterPro" id="IPR000582">
    <property type="entry name" value="Acyl-CoA-binding_protein"/>
</dbReference>
<keyword evidence="1" id="KW-0446">Lipid-binding</keyword>
<accession>A0A3Q4GDM2</accession>
<dbReference type="InterPro" id="IPR014352">
    <property type="entry name" value="FERM/acyl-CoA-bd_prot_sf"/>
</dbReference>
<keyword evidence="4" id="KW-1185">Reference proteome</keyword>
<dbReference type="AlphaFoldDB" id="A0A3Q4GDM2"/>
<evidence type="ECO:0000259" key="2">
    <source>
        <dbReference type="PROSITE" id="PS51228"/>
    </source>
</evidence>
<dbReference type="PANTHER" id="PTHR23310:SF77">
    <property type="entry name" value="LD25952P"/>
    <property type="match status" value="1"/>
</dbReference>
<dbReference type="OMA" id="SPSRQNW"/>
<dbReference type="Proteomes" id="UP000261580">
    <property type="component" value="Unassembled WGS sequence"/>
</dbReference>
<dbReference type="SUPFAM" id="SSF47027">
    <property type="entry name" value="Acyl-CoA binding protein"/>
    <property type="match status" value="1"/>
</dbReference>
<sequence length="63" mass="7304">MLKFYSYYKQATVGPCSIPRPGFWDVVGKAKWDAWNSLGEMSKEEAMSSYVDEMKLVRFEAPF</sequence>
<dbReference type="PROSITE" id="PS51228">
    <property type="entry name" value="ACB_2"/>
    <property type="match status" value="1"/>
</dbReference>
<feature type="domain" description="ACB" evidence="2">
    <location>
        <begin position="1"/>
        <end position="63"/>
    </location>
</feature>
<dbReference type="GO" id="GO:0006631">
    <property type="term" value="P:fatty acid metabolic process"/>
    <property type="evidence" value="ECO:0007669"/>
    <property type="project" value="TreeGrafter"/>
</dbReference>
<dbReference type="GO" id="GO:0000062">
    <property type="term" value="F:fatty-acyl-CoA binding"/>
    <property type="evidence" value="ECO:0007669"/>
    <property type="project" value="InterPro"/>
</dbReference>
<dbReference type="PRINTS" id="PR00689">
    <property type="entry name" value="ACOABINDINGP"/>
</dbReference>
<dbReference type="Pfam" id="PF00887">
    <property type="entry name" value="ACBP"/>
    <property type="match status" value="1"/>
</dbReference>
<dbReference type="GO" id="GO:0005737">
    <property type="term" value="C:cytoplasm"/>
    <property type="evidence" value="ECO:0007669"/>
    <property type="project" value="TreeGrafter"/>
</dbReference>
<evidence type="ECO:0000313" key="3">
    <source>
        <dbReference type="Ensembl" id="ENSNBRP00000007180.1"/>
    </source>
</evidence>